<gene>
    <name evidence="2" type="ORF">PDESU_03138</name>
</gene>
<dbReference type="EMBL" id="CAAHFG010000001">
    <property type="protein sequence ID" value="VGO14575.1"/>
    <property type="molecule type" value="Genomic_DNA"/>
</dbReference>
<dbReference type="InterPro" id="IPR038717">
    <property type="entry name" value="Tc1-like_DDE_dom"/>
</dbReference>
<proteinExistence type="predicted"/>
<protein>
    <recommendedName>
        <fullName evidence="1">Tc1-like transposase DDE domain-containing protein</fullName>
    </recommendedName>
</protein>
<dbReference type="Gene3D" id="3.30.420.10">
    <property type="entry name" value="Ribonuclease H-like superfamily/Ribonuclease H"/>
    <property type="match status" value="1"/>
</dbReference>
<dbReference type="Proteomes" id="UP000366872">
    <property type="component" value="Unassembled WGS sequence"/>
</dbReference>
<dbReference type="AlphaFoldDB" id="A0A6C2U3W3"/>
<dbReference type="GO" id="GO:0003676">
    <property type="term" value="F:nucleic acid binding"/>
    <property type="evidence" value="ECO:0007669"/>
    <property type="project" value="InterPro"/>
</dbReference>
<sequence length="67" mass="7568">MNSQAFLVYVRQVLAPELQKGDRVVCDNLSSHHAPGVREALEEVGAELMYLPPYSPVHFSTGVYRFF</sequence>
<accession>A0A6C2U3W3</accession>
<evidence type="ECO:0000313" key="3">
    <source>
        <dbReference type="Proteomes" id="UP000366872"/>
    </source>
</evidence>
<name>A0A6C2U3W3_PONDE</name>
<reference evidence="2 3" key="1">
    <citation type="submission" date="2019-04" db="EMBL/GenBank/DDBJ databases">
        <authorList>
            <person name="Van Vliet M D."/>
        </authorList>
    </citation>
    <scope>NUCLEOTIDE SEQUENCE [LARGE SCALE GENOMIC DNA]</scope>
    <source>
        <strain evidence="2 3">F1</strain>
    </source>
</reference>
<dbReference type="Pfam" id="PF13358">
    <property type="entry name" value="DDE_3"/>
    <property type="match status" value="1"/>
</dbReference>
<evidence type="ECO:0000313" key="2">
    <source>
        <dbReference type="EMBL" id="VGO14575.1"/>
    </source>
</evidence>
<evidence type="ECO:0000259" key="1">
    <source>
        <dbReference type="Pfam" id="PF13358"/>
    </source>
</evidence>
<dbReference type="InterPro" id="IPR036397">
    <property type="entry name" value="RNaseH_sf"/>
</dbReference>
<feature type="domain" description="Tc1-like transposase DDE" evidence="1">
    <location>
        <begin position="1"/>
        <end position="56"/>
    </location>
</feature>
<keyword evidence="3" id="KW-1185">Reference proteome</keyword>
<organism evidence="2 3">
    <name type="scientific">Pontiella desulfatans</name>
    <dbReference type="NCBI Taxonomy" id="2750659"/>
    <lineage>
        <taxon>Bacteria</taxon>
        <taxon>Pseudomonadati</taxon>
        <taxon>Kiritimatiellota</taxon>
        <taxon>Kiritimatiellia</taxon>
        <taxon>Kiritimatiellales</taxon>
        <taxon>Pontiellaceae</taxon>
        <taxon>Pontiella</taxon>
    </lineage>
</organism>